<evidence type="ECO:0000313" key="2">
    <source>
        <dbReference type="EMBL" id="CAD8046291.1"/>
    </source>
</evidence>
<organism evidence="2 3">
    <name type="scientific">Paramecium sonneborni</name>
    <dbReference type="NCBI Taxonomy" id="65129"/>
    <lineage>
        <taxon>Eukaryota</taxon>
        <taxon>Sar</taxon>
        <taxon>Alveolata</taxon>
        <taxon>Ciliophora</taxon>
        <taxon>Intramacronucleata</taxon>
        <taxon>Oligohymenophorea</taxon>
        <taxon>Peniculida</taxon>
        <taxon>Parameciidae</taxon>
        <taxon>Paramecium</taxon>
    </lineage>
</organism>
<accession>A0A8S1JV38</accession>
<evidence type="ECO:0000313" key="3">
    <source>
        <dbReference type="Proteomes" id="UP000692954"/>
    </source>
</evidence>
<gene>
    <name evidence="2" type="ORF">PSON_ATCC_30995.1.T0010537</name>
</gene>
<keyword evidence="3" id="KW-1185">Reference proteome</keyword>
<reference evidence="2" key="1">
    <citation type="submission" date="2021-01" db="EMBL/GenBank/DDBJ databases">
        <authorList>
            <consortium name="Genoscope - CEA"/>
            <person name="William W."/>
        </authorList>
    </citation>
    <scope>NUCLEOTIDE SEQUENCE</scope>
</reference>
<proteinExistence type="predicted"/>
<evidence type="ECO:0000256" key="1">
    <source>
        <dbReference type="SAM" id="Coils"/>
    </source>
</evidence>
<feature type="coiled-coil region" evidence="1">
    <location>
        <begin position="74"/>
        <end position="101"/>
    </location>
</feature>
<comment type="caution">
    <text evidence="2">The sequence shown here is derived from an EMBL/GenBank/DDBJ whole genome shotgun (WGS) entry which is preliminary data.</text>
</comment>
<dbReference type="Proteomes" id="UP000692954">
    <property type="component" value="Unassembled WGS sequence"/>
</dbReference>
<keyword evidence="1" id="KW-0175">Coiled coil</keyword>
<dbReference type="EMBL" id="CAJJDN010000001">
    <property type="protein sequence ID" value="CAD8046291.1"/>
    <property type="molecule type" value="Genomic_DNA"/>
</dbReference>
<name>A0A8S1JV38_9CILI</name>
<sequence length="120" mass="14629">MINIIRSFNNLLNIKQIETQLKQFKKNELGQLEDRLSKDTKLMKVKPNRNQRIYKHKKNWLVQKRELRKPQILKKNLKIQKKNIRQSLQSIKIQIRKITQKENNQKVNFKKQNNLNEKSI</sequence>
<protein>
    <submittedName>
        <fullName evidence="2">Uncharacterized protein</fullName>
    </submittedName>
</protein>
<dbReference type="AlphaFoldDB" id="A0A8S1JV38"/>